<dbReference type="OrthoDB" id="416729at2759"/>
<protein>
    <submittedName>
        <fullName evidence="5">Uncharacterized protein</fullName>
    </submittedName>
</protein>
<sequence length="173" mass="18347">MTASTSAPTSAVSPTSASAPAAATAVPPTASPSQPPSRTSSRTPSAKAKRRPARPPGTYVKRPAVHAAITETDIYVRTKSNQRALQLRAKQLYESPAAAFTIHGLGAALPRAVDLGLWVQRHYPQSVTLAVTTDSVTLYGEHEPTWAALDADPTVTSRINSAIHIVVHKVMRH</sequence>
<dbReference type="Pfam" id="PF12328">
    <property type="entry name" value="Rpp20"/>
    <property type="match status" value="1"/>
</dbReference>
<dbReference type="STRING" id="1555241.A0A4P9XAG9"/>
<evidence type="ECO:0000256" key="4">
    <source>
        <dbReference type="SAM" id="MobiDB-lite"/>
    </source>
</evidence>
<feature type="compositionally biased region" description="Low complexity" evidence="4">
    <location>
        <begin position="1"/>
        <end position="28"/>
    </location>
</feature>
<comment type="subcellular location">
    <subcellularLocation>
        <location evidence="1">Nucleus</location>
        <location evidence="1">Nucleolus</location>
    </subcellularLocation>
</comment>
<evidence type="ECO:0000313" key="6">
    <source>
        <dbReference type="Proteomes" id="UP000274922"/>
    </source>
</evidence>
<dbReference type="GO" id="GO:0003676">
    <property type="term" value="F:nucleic acid binding"/>
    <property type="evidence" value="ECO:0007669"/>
    <property type="project" value="InterPro"/>
</dbReference>
<dbReference type="EMBL" id="ML014146">
    <property type="protein sequence ID" value="RKP02325.1"/>
    <property type="molecule type" value="Genomic_DNA"/>
</dbReference>
<keyword evidence="2" id="KW-0819">tRNA processing</keyword>
<keyword evidence="6" id="KW-1185">Reference proteome</keyword>
<dbReference type="GO" id="GO:0005655">
    <property type="term" value="C:nucleolar ribonuclease P complex"/>
    <property type="evidence" value="ECO:0007669"/>
    <property type="project" value="InterPro"/>
</dbReference>
<reference evidence="6" key="1">
    <citation type="journal article" date="2018" name="Nat. Microbiol.">
        <title>Leveraging single-cell genomics to expand the fungal tree of life.</title>
        <authorList>
            <person name="Ahrendt S.R."/>
            <person name="Quandt C.A."/>
            <person name="Ciobanu D."/>
            <person name="Clum A."/>
            <person name="Salamov A."/>
            <person name="Andreopoulos B."/>
            <person name="Cheng J.F."/>
            <person name="Woyke T."/>
            <person name="Pelin A."/>
            <person name="Henrissat B."/>
            <person name="Reynolds N.K."/>
            <person name="Benny G.L."/>
            <person name="Smith M.E."/>
            <person name="James T.Y."/>
            <person name="Grigoriev I.V."/>
        </authorList>
    </citation>
    <scope>NUCLEOTIDE SEQUENCE [LARGE SCALE GENOMIC DNA]</scope>
    <source>
        <strain evidence="6">ATCC 52028</strain>
    </source>
</reference>
<feature type="compositionally biased region" description="Low complexity" evidence="4">
    <location>
        <begin position="36"/>
        <end position="46"/>
    </location>
</feature>
<keyword evidence="3" id="KW-0539">Nucleus</keyword>
<dbReference type="AlphaFoldDB" id="A0A4P9XAG9"/>
<evidence type="ECO:0000313" key="5">
    <source>
        <dbReference type="EMBL" id="RKP02325.1"/>
    </source>
</evidence>
<dbReference type="InterPro" id="IPR014612">
    <property type="entry name" value="Pop7/Rpp20"/>
</dbReference>
<dbReference type="SUPFAM" id="SSF82704">
    <property type="entry name" value="AlbA-like"/>
    <property type="match status" value="1"/>
</dbReference>
<evidence type="ECO:0000256" key="3">
    <source>
        <dbReference type="ARBA" id="ARBA00023242"/>
    </source>
</evidence>
<dbReference type="GO" id="GO:0001682">
    <property type="term" value="P:tRNA 5'-leader removal"/>
    <property type="evidence" value="ECO:0007669"/>
    <property type="project" value="InterPro"/>
</dbReference>
<evidence type="ECO:0000256" key="1">
    <source>
        <dbReference type="ARBA" id="ARBA00004604"/>
    </source>
</evidence>
<proteinExistence type="predicted"/>
<accession>A0A4P9XAG9</accession>
<feature type="region of interest" description="Disordered" evidence="4">
    <location>
        <begin position="1"/>
        <end position="62"/>
    </location>
</feature>
<dbReference type="Proteomes" id="UP000274922">
    <property type="component" value="Unassembled WGS sequence"/>
</dbReference>
<dbReference type="PANTHER" id="PTHR15314:SF1">
    <property type="entry name" value="RIBONUCLEASE P PROTEIN SUBUNIT P20"/>
    <property type="match status" value="1"/>
</dbReference>
<organism evidence="5 6">
    <name type="scientific">Caulochytrium protostelioides</name>
    <dbReference type="NCBI Taxonomy" id="1555241"/>
    <lineage>
        <taxon>Eukaryota</taxon>
        <taxon>Fungi</taxon>
        <taxon>Fungi incertae sedis</taxon>
        <taxon>Chytridiomycota</taxon>
        <taxon>Chytridiomycota incertae sedis</taxon>
        <taxon>Chytridiomycetes</taxon>
        <taxon>Caulochytriales</taxon>
        <taxon>Caulochytriaceae</taxon>
        <taxon>Caulochytrium</taxon>
    </lineage>
</organism>
<dbReference type="InterPro" id="IPR036882">
    <property type="entry name" value="Alba-like_dom_sf"/>
</dbReference>
<dbReference type="GO" id="GO:0000172">
    <property type="term" value="C:ribonuclease MRP complex"/>
    <property type="evidence" value="ECO:0007669"/>
    <property type="project" value="InterPro"/>
</dbReference>
<name>A0A4P9XAG9_9FUNG</name>
<gene>
    <name evidence="5" type="ORF">CXG81DRAFT_17990</name>
</gene>
<evidence type="ECO:0000256" key="2">
    <source>
        <dbReference type="ARBA" id="ARBA00022694"/>
    </source>
</evidence>
<dbReference type="PANTHER" id="PTHR15314">
    <property type="entry name" value="RIBONUCLEASE P PROTEIN SUBUNIT P20"/>
    <property type="match status" value="1"/>
</dbReference>
<dbReference type="Gene3D" id="3.30.110.20">
    <property type="entry name" value="Alba-like domain"/>
    <property type="match status" value="1"/>
</dbReference>